<proteinExistence type="predicted"/>
<organism evidence="2">
    <name type="scientific">Sipha flava</name>
    <name type="common">yellow sugarcane aphid</name>
    <dbReference type="NCBI Taxonomy" id="143950"/>
    <lineage>
        <taxon>Eukaryota</taxon>
        <taxon>Metazoa</taxon>
        <taxon>Ecdysozoa</taxon>
        <taxon>Arthropoda</taxon>
        <taxon>Hexapoda</taxon>
        <taxon>Insecta</taxon>
        <taxon>Pterygota</taxon>
        <taxon>Neoptera</taxon>
        <taxon>Paraneoptera</taxon>
        <taxon>Hemiptera</taxon>
        <taxon>Sternorrhyncha</taxon>
        <taxon>Aphidomorpha</taxon>
        <taxon>Aphidoidea</taxon>
        <taxon>Aphididae</taxon>
        <taxon>Sipha</taxon>
    </lineage>
</organism>
<dbReference type="AlphaFoldDB" id="A0A2S2QY18"/>
<feature type="compositionally biased region" description="Basic and acidic residues" evidence="1">
    <location>
        <begin position="50"/>
        <end position="70"/>
    </location>
</feature>
<protein>
    <submittedName>
        <fullName evidence="2">Uncharacterized protein</fullName>
    </submittedName>
</protein>
<dbReference type="EMBL" id="GGMS01013468">
    <property type="protein sequence ID" value="MBY82671.1"/>
    <property type="molecule type" value="Transcribed_RNA"/>
</dbReference>
<evidence type="ECO:0000256" key="1">
    <source>
        <dbReference type="SAM" id="MobiDB-lite"/>
    </source>
</evidence>
<feature type="compositionally biased region" description="Polar residues" evidence="1">
    <location>
        <begin position="82"/>
        <end position="93"/>
    </location>
</feature>
<name>A0A2S2QY18_9HEMI</name>
<sequence length="148" mass="16938">MCYNNYTIMLRCVPLRRALSATICQGGRQRIREVEQYSRRRTRLLQLRIGHEESSEKTARSELKPEKVHGDGNTFHPVVAQLNRSARSLGSAKSTRRRPSAFYRSSTSTEGTACQVNVVSVIGCTRFRPPMDRTRGVTRWGDARVFHR</sequence>
<evidence type="ECO:0000313" key="2">
    <source>
        <dbReference type="EMBL" id="MBY82671.1"/>
    </source>
</evidence>
<accession>A0A2S2QY18</accession>
<gene>
    <name evidence="2" type="ORF">g.4678</name>
</gene>
<reference evidence="2" key="1">
    <citation type="submission" date="2018-04" db="EMBL/GenBank/DDBJ databases">
        <title>Transcriptome assembly of Sipha flava.</title>
        <authorList>
            <person name="Scully E.D."/>
            <person name="Geib S.M."/>
            <person name="Palmer N.A."/>
            <person name="Koch K."/>
            <person name="Bradshaw J."/>
            <person name="Heng-Moss T."/>
            <person name="Sarath G."/>
        </authorList>
    </citation>
    <scope>NUCLEOTIDE SEQUENCE</scope>
</reference>
<feature type="region of interest" description="Disordered" evidence="1">
    <location>
        <begin position="50"/>
        <end position="107"/>
    </location>
</feature>